<accession>A0A3M0IP55</accession>
<dbReference type="GO" id="GO:0004560">
    <property type="term" value="F:alpha-L-fucosidase activity"/>
    <property type="evidence" value="ECO:0007669"/>
    <property type="project" value="InterPro"/>
</dbReference>
<dbReference type="Gene3D" id="3.20.20.80">
    <property type="entry name" value="Glycosidases"/>
    <property type="match status" value="1"/>
</dbReference>
<dbReference type="GO" id="GO:0005764">
    <property type="term" value="C:lysosome"/>
    <property type="evidence" value="ECO:0007669"/>
    <property type="project" value="TreeGrafter"/>
</dbReference>
<dbReference type="PANTHER" id="PTHR10030">
    <property type="entry name" value="ALPHA-L-FUCOSIDASE"/>
    <property type="match status" value="1"/>
</dbReference>
<feature type="site" description="May be important for catalysis" evidence="7">
    <location>
        <position position="264"/>
    </location>
</feature>
<dbReference type="Proteomes" id="UP000270471">
    <property type="component" value="Unassembled WGS sequence"/>
</dbReference>
<dbReference type="InterPro" id="IPR017853">
    <property type="entry name" value="GH"/>
</dbReference>
<dbReference type="InterPro" id="IPR057739">
    <property type="entry name" value="Glyco_hydro_29_N"/>
</dbReference>
<dbReference type="GO" id="GO:0006004">
    <property type="term" value="P:fucose metabolic process"/>
    <property type="evidence" value="ECO:0007669"/>
    <property type="project" value="InterPro"/>
</dbReference>
<keyword evidence="4" id="KW-0732">Signal</keyword>
<reference evidence="9 10" key="1">
    <citation type="submission" date="2017-11" db="EMBL/GenBank/DDBJ databases">
        <title>Draft genome of actinobacteria isolated from guarana (Paullinia cupana (Mart.) Ducke.</title>
        <authorList>
            <person name="Siqueira K.A."/>
            <person name="Liotti R.G."/>
            <person name="Mendes T.A.O."/>
            <person name="Soares M.A."/>
        </authorList>
    </citation>
    <scope>NUCLEOTIDE SEQUENCE [LARGE SCALE GENOMIC DNA]</scope>
    <source>
        <strain evidence="9 10">193</strain>
    </source>
</reference>
<comment type="caution">
    <text evidence="9">The sequence shown here is derived from an EMBL/GenBank/DDBJ whole genome shotgun (WGS) entry which is preliminary data.</text>
</comment>
<dbReference type="PIRSF" id="PIRSF001092">
    <property type="entry name" value="Alpha-L-fucosidase"/>
    <property type="match status" value="1"/>
</dbReference>
<keyword evidence="5" id="KW-0378">Hydrolase</keyword>
<dbReference type="InterPro" id="IPR016286">
    <property type="entry name" value="FUC_metazoa-typ"/>
</dbReference>
<keyword evidence="6" id="KW-0326">Glycosidase</keyword>
<evidence type="ECO:0000256" key="4">
    <source>
        <dbReference type="ARBA" id="ARBA00022729"/>
    </source>
</evidence>
<comment type="function">
    <text evidence="1">Alpha-L-fucosidase is responsible for hydrolyzing the alpha-1,6-linked fucose joined to the reducing-end N-acetylglucosamine of the carbohydrate moieties of glycoproteins.</text>
</comment>
<evidence type="ECO:0000259" key="8">
    <source>
        <dbReference type="Pfam" id="PF01120"/>
    </source>
</evidence>
<dbReference type="PANTHER" id="PTHR10030:SF37">
    <property type="entry name" value="ALPHA-L-FUCOSIDASE-RELATED"/>
    <property type="match status" value="1"/>
</dbReference>
<organism evidence="9 10">
    <name type="scientific">Streptomyces shenzhenensis</name>
    <dbReference type="NCBI Taxonomy" id="943815"/>
    <lineage>
        <taxon>Bacteria</taxon>
        <taxon>Bacillati</taxon>
        <taxon>Actinomycetota</taxon>
        <taxon>Actinomycetes</taxon>
        <taxon>Kitasatosporales</taxon>
        <taxon>Streptomycetaceae</taxon>
        <taxon>Streptomyces</taxon>
    </lineage>
</organism>
<dbReference type="AlphaFoldDB" id="A0A3M0IP55"/>
<dbReference type="PRINTS" id="PR00741">
    <property type="entry name" value="GLHYDRLASE29"/>
</dbReference>
<proteinExistence type="inferred from homology"/>
<dbReference type="RefSeq" id="WP_121891482.1">
    <property type="nucleotide sequence ID" value="NZ_PENI01000014.1"/>
</dbReference>
<dbReference type="EMBL" id="PENI01000014">
    <property type="protein sequence ID" value="RMB83856.1"/>
    <property type="molecule type" value="Genomic_DNA"/>
</dbReference>
<keyword evidence="10" id="KW-1185">Reference proteome</keyword>
<dbReference type="Pfam" id="PF01120">
    <property type="entry name" value="Alpha_L_fucos"/>
    <property type="match status" value="1"/>
</dbReference>
<dbReference type="SUPFAM" id="SSF51445">
    <property type="entry name" value="(Trans)glycosidases"/>
    <property type="match status" value="1"/>
</dbReference>
<evidence type="ECO:0000256" key="3">
    <source>
        <dbReference type="ARBA" id="ARBA00012662"/>
    </source>
</evidence>
<dbReference type="InterPro" id="IPR000933">
    <property type="entry name" value="Glyco_hydro_29"/>
</dbReference>
<evidence type="ECO:0000256" key="1">
    <source>
        <dbReference type="ARBA" id="ARBA00004071"/>
    </source>
</evidence>
<evidence type="ECO:0000313" key="9">
    <source>
        <dbReference type="EMBL" id="RMB83856.1"/>
    </source>
</evidence>
<dbReference type="GO" id="GO:0016139">
    <property type="term" value="P:glycoside catabolic process"/>
    <property type="evidence" value="ECO:0007669"/>
    <property type="project" value="TreeGrafter"/>
</dbReference>
<gene>
    <name evidence="9" type="ORF">CTZ28_22435</name>
</gene>
<dbReference type="EC" id="3.2.1.51" evidence="3"/>
<feature type="domain" description="Glycoside hydrolase family 29 N-terminal" evidence="8">
    <location>
        <begin position="8"/>
        <end position="329"/>
    </location>
</feature>
<protein>
    <recommendedName>
        <fullName evidence="3">alpha-L-fucosidase</fullName>
        <ecNumber evidence="3">3.2.1.51</ecNumber>
    </recommendedName>
</protein>
<name>A0A3M0IP55_9ACTN</name>
<dbReference type="SMART" id="SM00812">
    <property type="entry name" value="Alpha_L_fucos"/>
    <property type="match status" value="1"/>
</dbReference>
<evidence type="ECO:0000256" key="6">
    <source>
        <dbReference type="ARBA" id="ARBA00023295"/>
    </source>
</evidence>
<dbReference type="OrthoDB" id="5526311at2"/>
<evidence type="ECO:0000313" key="10">
    <source>
        <dbReference type="Proteomes" id="UP000270471"/>
    </source>
</evidence>
<evidence type="ECO:0000256" key="2">
    <source>
        <dbReference type="ARBA" id="ARBA00007951"/>
    </source>
</evidence>
<evidence type="ECO:0000256" key="7">
    <source>
        <dbReference type="PIRSR" id="PIRSR001092-1"/>
    </source>
</evidence>
<comment type="similarity">
    <text evidence="2">Belongs to the glycosyl hydrolase 29 family.</text>
</comment>
<sequence>MSELEPARREATLAWARRNRLGMFIHWGLYSLAARHEWVKNHERMTDEQYDRYVRRFDPDLYDPAAWARAAKAAGMSYAVLTTKHHDGFCLWPSELTDYTVAHTPYGKDIVGPYADAFRAEGLGVGLYFSLLDWHHPDFAVDGFHPRRGDAEAIAHNARRDPERYRRFLHGQIREVLSRFGPLEIGFLDFSYPDGYPTDEGPVWGGKGAEDWGSKELYRTVRELQPDMVLNDRLDFTGDFVTPEQYQPSRPMTLGGEPVPWIACQTINGSWGYDRDNTNDKSPDLLVRMLIDTVSKDGSLLLNVGPDGRGRLDPTATRTLHEVGQWMALHRRSIDGAGASVHQAPPDCRYTQVDNRLYVHVFAWPFRHLHLQGLAGKVTYAQFLHDASEIRYEVLAPGQEANILVPAGEAPGTLTLQLPERCPDVAVPVIELFLAEGERAA</sequence>
<evidence type="ECO:0000256" key="5">
    <source>
        <dbReference type="ARBA" id="ARBA00022801"/>
    </source>
</evidence>